<evidence type="ECO:0000313" key="3">
    <source>
        <dbReference type="EMBL" id="CAL4968642.1"/>
    </source>
</evidence>
<feature type="compositionally biased region" description="Polar residues" evidence="1">
    <location>
        <begin position="230"/>
        <end position="242"/>
    </location>
</feature>
<dbReference type="PANTHER" id="PTHR31827">
    <property type="entry name" value="EMB|CAB89363.1"/>
    <property type="match status" value="1"/>
</dbReference>
<feature type="domain" description="WRKY19-like zinc finger" evidence="2">
    <location>
        <begin position="478"/>
        <end position="502"/>
    </location>
</feature>
<dbReference type="AlphaFoldDB" id="A0ABC8ZZZ0"/>
<evidence type="ECO:0000256" key="1">
    <source>
        <dbReference type="SAM" id="MobiDB-lite"/>
    </source>
</evidence>
<sequence>MNNGFAGVLYRRNQPLMDDSAVSIGFTMSGYTSGSHGQSQITFGGLDRLGTAMENSYSHGQRGFRRSSHAPLQDDGCRLVLGLGPTPDATTSADQHPAGADKSRAPVTLFGQSFSFTDPGALSLGGVRQGRNAGARAIQHTEIPTGHIISFGAVDEGSTSARRSSGGYMPSLFLAPQPNYAAASDAAQGLEDDADTSYDDSTVRDHNGFRLSPEPSASLMTEASFGVSSDVVTGASNPGQQQSHHRRHPKKCRFKGCSKGARGASGLCIAHGGGQRCQKPGCHKGAESRTAYCKAHGGGRRCAQLGCTKSAEGKTEHCIAHGGGRRCGFPGGCPKAARGKSGRCIKHGGGKRCSVDGCIRSAEGRVGLCISHGGGRRCQFPDCHKGAQGSTLYCKAHGGGKRCVFEGCARGAEGSTPLCKAHGGGKRCAYEGGGVCPKSVHGGTEFCVAHGGGKRCAVAGCGKSARGRTDRCVKHGGGKRCAVEGCGKSAQGSTEFCKAHGGGKRCVFGGGGGCEKFARGRSGLCAAHGTLVASQQQRCGSGGVAGLIGPGLFHGIVRSASKEHSSSGVSTVSDGDGSPVAAGMQELIPPQVLVPHSMKSLAPAPERSREGGVVAVPEGRVHGGGLLSLLGGSFRNVDVDRL</sequence>
<accession>A0ABC8ZZZ0</accession>
<feature type="compositionally biased region" description="Basic residues" evidence="1">
    <location>
        <begin position="243"/>
        <end position="252"/>
    </location>
</feature>
<reference evidence="3 4" key="2">
    <citation type="submission" date="2024-10" db="EMBL/GenBank/DDBJ databases">
        <authorList>
            <person name="Ryan C."/>
        </authorList>
    </citation>
    <scope>NUCLEOTIDE SEQUENCE [LARGE SCALE GENOMIC DNA]</scope>
</reference>
<feature type="domain" description="WRKY19-like zinc finger" evidence="2">
    <location>
        <begin position="250"/>
        <end position="273"/>
    </location>
</feature>
<evidence type="ECO:0000313" key="4">
    <source>
        <dbReference type="Proteomes" id="UP001497457"/>
    </source>
</evidence>
<dbReference type="Pfam" id="PF24906">
    <property type="entry name" value="Zf_WRKY19"/>
    <property type="match status" value="5"/>
</dbReference>
<feature type="domain" description="WRKY19-like zinc finger" evidence="2">
    <location>
        <begin position="299"/>
        <end position="323"/>
    </location>
</feature>
<protein>
    <recommendedName>
        <fullName evidence="2">WRKY19-like zinc finger domain-containing protein</fullName>
    </recommendedName>
</protein>
<feature type="domain" description="WRKY19-like zinc finger" evidence="2">
    <location>
        <begin position="350"/>
        <end position="374"/>
    </location>
</feature>
<feature type="region of interest" description="Disordered" evidence="1">
    <location>
        <begin position="230"/>
        <end position="252"/>
    </location>
</feature>
<keyword evidence="4" id="KW-1185">Reference proteome</keyword>
<evidence type="ECO:0000259" key="2">
    <source>
        <dbReference type="Pfam" id="PF24906"/>
    </source>
</evidence>
<dbReference type="EMBL" id="OZ075112">
    <property type="protein sequence ID" value="CAL4968642.1"/>
    <property type="molecule type" value="Genomic_DNA"/>
</dbReference>
<name>A0ABC8ZZZ0_9POAL</name>
<proteinExistence type="predicted"/>
<dbReference type="InterPro" id="IPR056866">
    <property type="entry name" value="Znf_WRKY19"/>
</dbReference>
<dbReference type="Proteomes" id="UP001497457">
    <property type="component" value="Chromosome 2b"/>
</dbReference>
<feature type="domain" description="WRKY19-like zinc finger" evidence="2">
    <location>
        <begin position="375"/>
        <end position="399"/>
    </location>
</feature>
<organism evidence="3 4">
    <name type="scientific">Urochloa decumbens</name>
    <dbReference type="NCBI Taxonomy" id="240449"/>
    <lineage>
        <taxon>Eukaryota</taxon>
        <taxon>Viridiplantae</taxon>
        <taxon>Streptophyta</taxon>
        <taxon>Embryophyta</taxon>
        <taxon>Tracheophyta</taxon>
        <taxon>Spermatophyta</taxon>
        <taxon>Magnoliopsida</taxon>
        <taxon>Liliopsida</taxon>
        <taxon>Poales</taxon>
        <taxon>Poaceae</taxon>
        <taxon>PACMAD clade</taxon>
        <taxon>Panicoideae</taxon>
        <taxon>Panicodae</taxon>
        <taxon>Paniceae</taxon>
        <taxon>Melinidinae</taxon>
        <taxon>Urochloa</taxon>
    </lineage>
</organism>
<dbReference type="PANTHER" id="PTHR31827:SF57">
    <property type="entry name" value="OS02G0575700 PROTEIN"/>
    <property type="match status" value="1"/>
</dbReference>
<feature type="region of interest" description="Disordered" evidence="1">
    <location>
        <begin position="81"/>
        <end position="102"/>
    </location>
</feature>
<reference evidence="4" key="1">
    <citation type="submission" date="2024-06" db="EMBL/GenBank/DDBJ databases">
        <authorList>
            <person name="Ryan C."/>
        </authorList>
    </citation>
    <scope>NUCLEOTIDE SEQUENCE [LARGE SCALE GENOMIC DNA]</scope>
</reference>
<gene>
    <name evidence="3" type="ORF">URODEC1_LOCUS49152</name>
</gene>